<dbReference type="Gene3D" id="3.40.50.300">
    <property type="entry name" value="P-loop containing nucleotide triphosphate hydrolases"/>
    <property type="match status" value="1"/>
</dbReference>
<dbReference type="Proteomes" id="UP000306719">
    <property type="component" value="Unassembled WGS sequence"/>
</dbReference>
<dbReference type="OrthoDB" id="6384710at2"/>
<comment type="caution">
    <text evidence="2">The sequence shown here is derived from an EMBL/GenBank/DDBJ whole genome shotgun (WGS) entry which is preliminary data.</text>
</comment>
<reference evidence="3" key="2">
    <citation type="submission" date="2019-06" db="EMBL/GenBank/DDBJ databases">
        <title>Co-occurence of chitin degradation, pigmentation and bioactivity in marine Pseudoalteromonas.</title>
        <authorList>
            <person name="Sonnenschein E.C."/>
            <person name="Bech P.K."/>
        </authorList>
    </citation>
    <scope>NUCLEOTIDE SEQUENCE [LARGE SCALE GENOMIC DNA]</scope>
    <source>
        <strain evidence="3">S2599</strain>
    </source>
</reference>
<dbReference type="EMBL" id="PNCJ01000005">
    <property type="protein sequence ID" value="TMP39557.1"/>
    <property type="molecule type" value="Genomic_DNA"/>
</dbReference>
<evidence type="ECO:0000313" key="3">
    <source>
        <dbReference type="Proteomes" id="UP000306719"/>
    </source>
</evidence>
<name>A0A5S3X4P5_9GAMM</name>
<dbReference type="PANTHER" id="PTHR46844">
    <property type="entry name" value="SLR5058 PROTEIN"/>
    <property type="match status" value="1"/>
</dbReference>
<reference evidence="2 3" key="1">
    <citation type="submission" date="2018-01" db="EMBL/GenBank/DDBJ databases">
        <authorList>
            <person name="Paulsen S."/>
            <person name="Gram L.K."/>
        </authorList>
    </citation>
    <scope>NUCLEOTIDE SEQUENCE [LARGE SCALE GENOMIC DNA]</scope>
    <source>
        <strain evidence="2 3">S2599</strain>
    </source>
</reference>
<protein>
    <recommendedName>
        <fullName evidence="1">NACHT domain-containing protein</fullName>
    </recommendedName>
</protein>
<dbReference type="InterPro" id="IPR027417">
    <property type="entry name" value="P-loop_NTPase"/>
</dbReference>
<evidence type="ECO:0000259" key="1">
    <source>
        <dbReference type="Pfam" id="PF05729"/>
    </source>
</evidence>
<organism evidence="2 3">
    <name type="scientific">Pseudoalteromonas rubra</name>
    <dbReference type="NCBI Taxonomy" id="43658"/>
    <lineage>
        <taxon>Bacteria</taxon>
        <taxon>Pseudomonadati</taxon>
        <taxon>Pseudomonadota</taxon>
        <taxon>Gammaproteobacteria</taxon>
        <taxon>Alteromonadales</taxon>
        <taxon>Pseudoalteromonadaceae</taxon>
        <taxon>Pseudoalteromonas</taxon>
    </lineage>
</organism>
<feature type="domain" description="NACHT" evidence="1">
    <location>
        <begin position="99"/>
        <end position="241"/>
    </location>
</feature>
<dbReference type="SUPFAM" id="SSF52540">
    <property type="entry name" value="P-loop containing nucleoside triphosphate hydrolases"/>
    <property type="match status" value="1"/>
</dbReference>
<dbReference type="InterPro" id="IPR007111">
    <property type="entry name" value="NACHT_NTPase"/>
</dbReference>
<gene>
    <name evidence="2" type="ORF">CWB98_02920</name>
</gene>
<dbReference type="Pfam" id="PF05729">
    <property type="entry name" value="NACHT"/>
    <property type="match status" value="1"/>
</dbReference>
<evidence type="ECO:0000313" key="2">
    <source>
        <dbReference type="EMBL" id="TMP39557.1"/>
    </source>
</evidence>
<dbReference type="AlphaFoldDB" id="A0A5S3X4P5"/>
<dbReference type="RefSeq" id="WP_138543452.1">
    <property type="nucleotide sequence ID" value="NZ_PNCJ01000005.1"/>
</dbReference>
<dbReference type="PANTHER" id="PTHR46844:SF1">
    <property type="entry name" value="SLR5058 PROTEIN"/>
    <property type="match status" value="1"/>
</dbReference>
<accession>A0A5S3X4P5</accession>
<proteinExistence type="predicted"/>
<sequence>MLLETIASKSLVALSSAIAKKFVEKSWNKLEKEFSTAFSEEKIKDFCASCQEYVNLRTIYSAESDVFIDDVYVPLFVSPVGDEKTKFEVVDTNFYSEGVINIQGVAGQGKSTFMRKMLLNTVKGSEQIPVFYELKYFEDKPLVDIFIDWFDRHGISLNERVLRNLLKENKIKVLLDGFDEIEPSLQPNAARRIKEFSKEFNKLTVIVSSRPYTAITREASISNYKILDFEMDDIEKLLLKISDSDINRVEEAMEQIKKYPRIKKVINTPILAILLFLTYRFWSKIPDNLADFYKKIFITLLTHHDSVKSGKKIERGIKIPLNDYDIEDVFSVFCFKTFVSGKLEMSSREANVFMSSALEYYSHDRSLSECMIEVVKRNTGILCSDGYDTLAFTHKSLQEYYTAYFISKENDRSRIGFYKKMQSSDDEIMYRDILAFLSGIDTVFYANHYYIPVFKKHFSVSNVRENIRTIDTSSGLEKIYSSIFFVFSMDNSSLGFALEKCVCDIKGDCSKLLYVNMMPWVVILFSTGVFKNIEDMFSLGEEVESGTYKVPLTRLLDSIGHKKSSEIKDRLKELYISSIEEQHRELITQARNRKKSLLEDVFSEDGIQIS</sequence>